<sequence length="130" mass="15201">MNTGLWRLRVNSDFSSSHQLRHYEGKCERLHGHNFIVEAEVEGRELDRKLGILMDFKELKRLLKIVTDELDHKHLNELPAFTRQNPSSELLAHYVFTRLRELLASHPVRLKEVMVAEKDSSRAYYSEGGD</sequence>
<organism evidence="8 9">
    <name type="scientific">Desulfomicrobium orale DSM 12838</name>
    <dbReference type="NCBI Taxonomy" id="888061"/>
    <lineage>
        <taxon>Bacteria</taxon>
        <taxon>Pseudomonadati</taxon>
        <taxon>Thermodesulfobacteriota</taxon>
        <taxon>Desulfovibrionia</taxon>
        <taxon>Desulfovibrionales</taxon>
        <taxon>Desulfomicrobiaceae</taxon>
        <taxon>Desulfomicrobium</taxon>
    </lineage>
</organism>
<gene>
    <name evidence="8" type="ORF">AXF15_05145</name>
</gene>
<evidence type="ECO:0000313" key="9">
    <source>
        <dbReference type="Proteomes" id="UP000063964"/>
    </source>
</evidence>
<dbReference type="Gene3D" id="3.30.479.10">
    <property type="entry name" value="6-pyruvoyl tetrahydropterin synthase/QueD"/>
    <property type="match status" value="1"/>
</dbReference>
<dbReference type="EC" id="4.-.-.-" evidence="5"/>
<reference evidence="9" key="1">
    <citation type="submission" date="2016-02" db="EMBL/GenBank/DDBJ databases">
        <authorList>
            <person name="Holder M.E."/>
            <person name="Ajami N.J."/>
            <person name="Petrosino J.F."/>
        </authorList>
    </citation>
    <scope>NUCLEOTIDE SEQUENCE [LARGE SCALE GENOMIC DNA]</scope>
    <source>
        <strain evidence="9">DSM 12838</strain>
    </source>
</reference>
<comment type="catalytic activity">
    <reaction evidence="4 5">
        <text>7,8-dihydroneopterin 3'-triphosphate + H2O = 6-carboxy-5,6,7,8-tetrahydropterin + triphosphate + acetaldehyde + 2 H(+)</text>
        <dbReference type="Rhea" id="RHEA:27966"/>
        <dbReference type="ChEBI" id="CHEBI:15343"/>
        <dbReference type="ChEBI" id="CHEBI:15377"/>
        <dbReference type="ChEBI" id="CHEBI:15378"/>
        <dbReference type="ChEBI" id="CHEBI:18036"/>
        <dbReference type="ChEBI" id="CHEBI:58462"/>
        <dbReference type="ChEBI" id="CHEBI:61032"/>
        <dbReference type="EC" id="4.1.2.50"/>
    </reaction>
</comment>
<keyword evidence="5" id="KW-0456">Lyase</keyword>
<dbReference type="UniPathway" id="UPA00391"/>
<dbReference type="OrthoDB" id="9804698at2"/>
<feature type="active site" description="Charge relay system" evidence="6">
    <location>
        <position position="117"/>
    </location>
</feature>
<dbReference type="STRING" id="888061.AXF15_05145"/>
<evidence type="ECO:0000256" key="6">
    <source>
        <dbReference type="PIRSR" id="PIRSR006113-1"/>
    </source>
</evidence>
<protein>
    <recommendedName>
        <fullName evidence="3 5">6-carboxy-5,6,7,8-tetrahydropterin synthase</fullName>
        <ecNumber evidence="5">4.-.-.-</ecNumber>
    </recommendedName>
</protein>
<accession>A0A0X8JPN0</accession>
<dbReference type="KEGG" id="doa:AXF15_05145"/>
<keyword evidence="9" id="KW-1185">Reference proteome</keyword>
<evidence type="ECO:0000256" key="5">
    <source>
        <dbReference type="PIRNR" id="PIRNR006113"/>
    </source>
</evidence>
<comment type="similarity">
    <text evidence="2 5">Belongs to the PTPS family. QueD subfamily.</text>
</comment>
<dbReference type="GO" id="GO:0008616">
    <property type="term" value="P:tRNA queuosine(34) biosynthetic process"/>
    <property type="evidence" value="ECO:0007669"/>
    <property type="project" value="UniProtKB-KW"/>
</dbReference>
<dbReference type="Pfam" id="PF01242">
    <property type="entry name" value="PTPS"/>
    <property type="match status" value="1"/>
</dbReference>
<dbReference type="PANTHER" id="PTHR12589">
    <property type="entry name" value="PYRUVOYL TETRAHYDROBIOPTERIN SYNTHASE"/>
    <property type="match status" value="1"/>
</dbReference>
<dbReference type="PANTHER" id="PTHR12589:SF8">
    <property type="entry name" value="6-CARBOXY-5,6,7,8-TETRAHYDROPTERIN SYNTHASE"/>
    <property type="match status" value="1"/>
</dbReference>
<feature type="binding site" evidence="7">
    <location>
        <position position="31"/>
    </location>
    <ligand>
        <name>Zn(2+)</name>
        <dbReference type="ChEBI" id="CHEBI:29105"/>
    </ligand>
</feature>
<dbReference type="Proteomes" id="UP000063964">
    <property type="component" value="Chromosome"/>
</dbReference>
<dbReference type="NCBIfam" id="TIGR03367">
    <property type="entry name" value="queuosine_QueD"/>
    <property type="match status" value="1"/>
</dbReference>
<evidence type="ECO:0000313" key="8">
    <source>
        <dbReference type="EMBL" id="AMD92557.1"/>
    </source>
</evidence>
<proteinExistence type="inferred from homology"/>
<keyword evidence="5" id="KW-0671">Queuosine biosynthesis</keyword>
<evidence type="ECO:0000256" key="1">
    <source>
        <dbReference type="ARBA" id="ARBA00005061"/>
    </source>
</evidence>
<evidence type="ECO:0000256" key="4">
    <source>
        <dbReference type="ARBA" id="ARBA00048807"/>
    </source>
</evidence>
<keyword evidence="5 7" id="KW-0479">Metal-binding</keyword>
<evidence type="ECO:0000256" key="3">
    <source>
        <dbReference type="ARBA" id="ARBA00018141"/>
    </source>
</evidence>
<comment type="cofactor">
    <cofactor evidence="5 7">
        <name>Zn(2+)</name>
        <dbReference type="ChEBI" id="CHEBI:29105"/>
    </cofactor>
    <text evidence="5 7">Binds 1 zinc ion per subunit.</text>
</comment>
<feature type="active site" description="Proton acceptor" evidence="6">
    <location>
        <position position="27"/>
    </location>
</feature>
<feature type="binding site" evidence="7">
    <location>
        <position position="18"/>
    </location>
    <ligand>
        <name>Zn(2+)</name>
        <dbReference type="ChEBI" id="CHEBI:29105"/>
    </ligand>
</feature>
<name>A0A0X8JPN0_9BACT</name>
<evidence type="ECO:0000256" key="2">
    <source>
        <dbReference type="ARBA" id="ARBA00008900"/>
    </source>
</evidence>
<dbReference type="PIRSF" id="PIRSF006113">
    <property type="entry name" value="PTP_synth"/>
    <property type="match status" value="1"/>
</dbReference>
<feature type="active site" description="Charge relay system" evidence="6">
    <location>
        <position position="72"/>
    </location>
</feature>
<dbReference type="SUPFAM" id="SSF55620">
    <property type="entry name" value="Tetrahydrobiopterin biosynthesis enzymes-like"/>
    <property type="match status" value="1"/>
</dbReference>
<dbReference type="AlphaFoldDB" id="A0A0X8JPN0"/>
<comment type="pathway">
    <text evidence="1 5">Purine metabolism; 7-cyano-7-deazaguanine biosynthesis.</text>
</comment>
<dbReference type="InterPro" id="IPR007115">
    <property type="entry name" value="6-PTP_synth/QueD"/>
</dbReference>
<keyword evidence="5 7" id="KW-0862">Zinc</keyword>
<dbReference type="InterPro" id="IPR038418">
    <property type="entry name" value="6-PTP_synth/QueD_sf"/>
</dbReference>
<dbReference type="EMBL" id="CP014230">
    <property type="protein sequence ID" value="AMD92557.1"/>
    <property type="molecule type" value="Genomic_DNA"/>
</dbReference>
<dbReference type="GO" id="GO:0070497">
    <property type="term" value="F:6-carboxytetrahydropterin synthase activity"/>
    <property type="evidence" value="ECO:0007669"/>
    <property type="project" value="UniProtKB-EC"/>
</dbReference>
<dbReference type="GO" id="GO:0046872">
    <property type="term" value="F:metal ion binding"/>
    <property type="evidence" value="ECO:0007669"/>
    <property type="project" value="UniProtKB-KW"/>
</dbReference>
<dbReference type="RefSeq" id="WP_066604253.1">
    <property type="nucleotide sequence ID" value="NZ_CP014230.1"/>
</dbReference>
<feature type="binding site" evidence="7">
    <location>
        <position position="33"/>
    </location>
    <ligand>
        <name>Zn(2+)</name>
        <dbReference type="ChEBI" id="CHEBI:29105"/>
    </ligand>
</feature>
<evidence type="ECO:0000256" key="7">
    <source>
        <dbReference type="PIRSR" id="PIRSR006113-2"/>
    </source>
</evidence>